<sequence>MRLELLLRMLGRAVKWDVKFRENVTRTCLYQGMIRILFSEKPMWKKCGDGVNRSCT</sequence>
<organism evidence="1 2">
    <name type="scientific">Amanita muscaria (strain Koide BX008)</name>
    <dbReference type="NCBI Taxonomy" id="946122"/>
    <lineage>
        <taxon>Eukaryota</taxon>
        <taxon>Fungi</taxon>
        <taxon>Dikarya</taxon>
        <taxon>Basidiomycota</taxon>
        <taxon>Agaricomycotina</taxon>
        <taxon>Agaricomycetes</taxon>
        <taxon>Agaricomycetidae</taxon>
        <taxon>Agaricales</taxon>
        <taxon>Pluteineae</taxon>
        <taxon>Amanitaceae</taxon>
        <taxon>Amanita</taxon>
    </lineage>
</organism>
<accession>A0A0C2WTY7</accession>
<dbReference type="InParanoid" id="A0A0C2WTY7"/>
<dbReference type="EMBL" id="KN818302">
    <property type="protein sequence ID" value="KIL60226.1"/>
    <property type="molecule type" value="Genomic_DNA"/>
</dbReference>
<keyword evidence="2" id="KW-1185">Reference proteome</keyword>
<protein>
    <submittedName>
        <fullName evidence="1">Uncharacterized protein</fullName>
    </submittedName>
</protein>
<dbReference type="AlphaFoldDB" id="A0A0C2WTY7"/>
<name>A0A0C2WTY7_AMAMK</name>
<gene>
    <name evidence="1" type="ORF">M378DRAFT_168359</name>
</gene>
<evidence type="ECO:0000313" key="1">
    <source>
        <dbReference type="EMBL" id="KIL60226.1"/>
    </source>
</evidence>
<dbReference type="Proteomes" id="UP000054549">
    <property type="component" value="Unassembled WGS sequence"/>
</dbReference>
<reference evidence="1 2" key="1">
    <citation type="submission" date="2014-04" db="EMBL/GenBank/DDBJ databases">
        <title>Evolutionary Origins and Diversification of the Mycorrhizal Mutualists.</title>
        <authorList>
            <consortium name="DOE Joint Genome Institute"/>
            <consortium name="Mycorrhizal Genomics Consortium"/>
            <person name="Kohler A."/>
            <person name="Kuo A."/>
            <person name="Nagy L.G."/>
            <person name="Floudas D."/>
            <person name="Copeland A."/>
            <person name="Barry K.W."/>
            <person name="Cichocki N."/>
            <person name="Veneault-Fourrey C."/>
            <person name="LaButti K."/>
            <person name="Lindquist E.A."/>
            <person name="Lipzen A."/>
            <person name="Lundell T."/>
            <person name="Morin E."/>
            <person name="Murat C."/>
            <person name="Riley R."/>
            <person name="Ohm R."/>
            <person name="Sun H."/>
            <person name="Tunlid A."/>
            <person name="Henrissat B."/>
            <person name="Grigoriev I.V."/>
            <person name="Hibbett D.S."/>
            <person name="Martin F."/>
        </authorList>
    </citation>
    <scope>NUCLEOTIDE SEQUENCE [LARGE SCALE GENOMIC DNA]</scope>
    <source>
        <strain evidence="1 2">Koide BX008</strain>
    </source>
</reference>
<dbReference type="HOGENOM" id="CLU_3013741_0_0_1"/>
<evidence type="ECO:0000313" key="2">
    <source>
        <dbReference type="Proteomes" id="UP000054549"/>
    </source>
</evidence>
<proteinExistence type="predicted"/>